<dbReference type="STRING" id="226506.SAMN04488519_105150"/>
<dbReference type="EMBL" id="FOVW01000005">
    <property type="protein sequence ID" value="SFO29663.1"/>
    <property type="molecule type" value="Genomic_DNA"/>
</dbReference>
<name>A0A1I5G1B4_9BACT</name>
<evidence type="ECO:0000259" key="4">
    <source>
        <dbReference type="Pfam" id="PF13205"/>
    </source>
</evidence>
<feature type="domain" description="SbsA Ig-like" evidence="4">
    <location>
        <begin position="31"/>
        <end position="131"/>
    </location>
</feature>
<evidence type="ECO:0000313" key="7">
    <source>
        <dbReference type="Proteomes" id="UP000199564"/>
    </source>
</evidence>
<protein>
    <submittedName>
        <fullName evidence="6">Polysaccharide lyase family 4, domain II</fullName>
    </submittedName>
</protein>
<evidence type="ECO:0000256" key="2">
    <source>
        <dbReference type="SAM" id="MobiDB-lite"/>
    </source>
</evidence>
<organism evidence="6 7">
    <name type="scientific">Algoriphagus ornithinivorans</name>
    <dbReference type="NCBI Taxonomy" id="226506"/>
    <lineage>
        <taxon>Bacteria</taxon>
        <taxon>Pseudomonadati</taxon>
        <taxon>Bacteroidota</taxon>
        <taxon>Cytophagia</taxon>
        <taxon>Cytophagales</taxon>
        <taxon>Cyclobacteriaceae</taxon>
        <taxon>Algoriphagus</taxon>
    </lineage>
</organism>
<feature type="signal peptide" evidence="3">
    <location>
        <begin position="1"/>
        <end position="20"/>
    </location>
</feature>
<dbReference type="Pfam" id="PF13205">
    <property type="entry name" value="Big_5"/>
    <property type="match status" value="1"/>
</dbReference>
<sequence>MKIKYTFLLVFSVALFTQCAKQSTPQGGPRDEDPPKLLEANPKDQSINIKPEEIVLVFDEYIKLDNPNKNIIITPRVKKDEVVTTALKNTVTIELNQELEDNTTYVFNFQKSVQDLSEGNPAENLKIVFSTGSSIDSLELSGQVNFYFPDKQSDFKNVLVGLYPENDTTDLFTAAPYYISQVDSTGQFKISNIKNGNYRAYAWNDANNSLKAEFKSEAHDFLKDTITIEENIEGAIFNLSQADLTPIRLLRSSFTNGSYDLILNKNAVDIKLENESLGKSIFYTKEDKRIRLFSDKSIPDSLAFKVKLIDSVGYQIDTLIYVKFPVNERKPEELTVTANSGKNFTGTMEAILSFNKPITKIHTDSLYIPLDSVRSIKIGPEMYYFEDSSMRNVLRLKVSIPDSTQSDVVTLTVADSTFQDIQLQYNLKELKANYRKIRPETLADLLAGRINNAEPPFVVQLLDNKDELKAEKKLIDTNNFRFERIEAGTYKIRVIEDRNGNGRWDPGNFFENKQAERIFYFKNPENSSTDIIIRGGWTNDGIIIEPSKPTGISQKKPVDNPSEDGG</sequence>
<dbReference type="Pfam" id="PF14686">
    <property type="entry name" value="fn3_3"/>
    <property type="match status" value="1"/>
</dbReference>
<feature type="chain" id="PRO_5011693732" evidence="3">
    <location>
        <begin position="21"/>
        <end position="566"/>
    </location>
</feature>
<keyword evidence="1 3" id="KW-0732">Signal</keyword>
<dbReference type="InterPro" id="IPR032812">
    <property type="entry name" value="SbsA_Ig"/>
</dbReference>
<dbReference type="GO" id="GO:0016829">
    <property type="term" value="F:lyase activity"/>
    <property type="evidence" value="ECO:0007669"/>
    <property type="project" value="UniProtKB-KW"/>
</dbReference>
<keyword evidence="6" id="KW-0456">Lyase</keyword>
<keyword evidence="7" id="KW-1185">Reference proteome</keyword>
<dbReference type="AlphaFoldDB" id="A0A1I5G1B4"/>
<dbReference type="RefSeq" id="WP_245756393.1">
    <property type="nucleotide sequence ID" value="NZ_FOVW01000005.1"/>
</dbReference>
<evidence type="ECO:0000313" key="6">
    <source>
        <dbReference type="EMBL" id="SFO29663.1"/>
    </source>
</evidence>
<evidence type="ECO:0000256" key="1">
    <source>
        <dbReference type="ARBA" id="ARBA00022729"/>
    </source>
</evidence>
<feature type="region of interest" description="Disordered" evidence="2">
    <location>
        <begin position="22"/>
        <end position="43"/>
    </location>
</feature>
<dbReference type="Proteomes" id="UP000199564">
    <property type="component" value="Unassembled WGS sequence"/>
</dbReference>
<proteinExistence type="predicted"/>
<dbReference type="InterPro" id="IPR029413">
    <property type="entry name" value="RG-lyase_II"/>
</dbReference>
<evidence type="ECO:0000259" key="5">
    <source>
        <dbReference type="Pfam" id="PF14686"/>
    </source>
</evidence>
<gene>
    <name evidence="6" type="ORF">SAMN04488519_105150</name>
</gene>
<accession>A0A1I5G1B4</accession>
<feature type="region of interest" description="Disordered" evidence="2">
    <location>
        <begin position="545"/>
        <end position="566"/>
    </location>
</feature>
<reference evidence="7" key="1">
    <citation type="submission" date="2016-10" db="EMBL/GenBank/DDBJ databases">
        <authorList>
            <person name="Varghese N."/>
            <person name="Submissions S."/>
        </authorList>
    </citation>
    <scope>NUCLEOTIDE SEQUENCE [LARGE SCALE GENOMIC DNA]</scope>
    <source>
        <strain evidence="7">DSM 15282</strain>
    </source>
</reference>
<feature type="domain" description="Rhamnogalacturonan lyase" evidence="5">
    <location>
        <begin position="166"/>
        <end position="205"/>
    </location>
</feature>
<evidence type="ECO:0000256" key="3">
    <source>
        <dbReference type="SAM" id="SignalP"/>
    </source>
</evidence>